<dbReference type="PROSITE" id="PS51191">
    <property type="entry name" value="FEMABX"/>
    <property type="match status" value="1"/>
</dbReference>
<dbReference type="InterPro" id="IPR016181">
    <property type="entry name" value="Acyl_CoA_acyltransferase"/>
</dbReference>
<keyword evidence="8" id="KW-1185">Reference proteome</keyword>
<dbReference type="GO" id="GO:0071555">
    <property type="term" value="P:cell wall organization"/>
    <property type="evidence" value="ECO:0007669"/>
    <property type="project" value="UniProtKB-KW"/>
</dbReference>
<keyword evidence="3" id="KW-0133">Cell shape</keyword>
<dbReference type="GO" id="GO:0009252">
    <property type="term" value="P:peptidoglycan biosynthetic process"/>
    <property type="evidence" value="ECO:0007669"/>
    <property type="project" value="UniProtKB-KW"/>
</dbReference>
<protein>
    <submittedName>
        <fullName evidence="7">FemAB family</fullName>
    </submittedName>
</protein>
<organism evidence="7">
    <name type="scientific">Lentimicrobium saccharophilum</name>
    <dbReference type="NCBI Taxonomy" id="1678841"/>
    <lineage>
        <taxon>Bacteria</taxon>
        <taxon>Pseudomonadati</taxon>
        <taxon>Bacteroidota</taxon>
        <taxon>Bacteroidia</taxon>
        <taxon>Bacteroidales</taxon>
        <taxon>Lentimicrobiaceae</taxon>
        <taxon>Lentimicrobium</taxon>
    </lineage>
</organism>
<evidence type="ECO:0000256" key="4">
    <source>
        <dbReference type="ARBA" id="ARBA00022984"/>
    </source>
</evidence>
<keyword evidence="4" id="KW-0573">Peptidoglycan synthesis</keyword>
<keyword evidence="6" id="KW-0961">Cell wall biogenesis/degradation</keyword>
<dbReference type="STRING" id="1678841.TBC1_11480"/>
<evidence type="ECO:0000256" key="6">
    <source>
        <dbReference type="ARBA" id="ARBA00023316"/>
    </source>
</evidence>
<dbReference type="InterPro" id="IPR003447">
    <property type="entry name" value="FEMABX"/>
</dbReference>
<dbReference type="InterPro" id="IPR050644">
    <property type="entry name" value="PG_Glycine_Bridge_Synth"/>
</dbReference>
<dbReference type="GO" id="GO:0016755">
    <property type="term" value="F:aminoacyltransferase activity"/>
    <property type="evidence" value="ECO:0007669"/>
    <property type="project" value="InterPro"/>
</dbReference>
<sequence length="314" mass="36166">MIRLKDYSLIKINPDQRDQIESLINLNNGSVFHEPILNEIASKYHKTDFYYLVNDPDIIKIACPVHVTKYDFGRKLYQLKPPGDIPYAGFVGELTELDQYLKIGLNDALIYAGFPTQNLTELSEEESGLTSMVDLSLSENDIFMKVINAKRRNMIRKAVKSGIEVKAFLDKDGLEIFWPILLSLHIKLGYQKLQKDYYESLFNQYSKKGKSVILIAYKGEKAVSGLLLLGNNNYMHYYKGASVTGTLNEGQGELLQWEAIKWAKGKSKFYDLCNLNRESLPEIYRFKTGISDQLFFYRKFKMKSLGFKILNRLS</sequence>
<dbReference type="PANTHER" id="PTHR36174">
    <property type="entry name" value="LIPID II:GLYCINE GLYCYLTRANSFERASE"/>
    <property type="match status" value="1"/>
</dbReference>
<dbReference type="Proteomes" id="UP000053091">
    <property type="component" value="Unassembled WGS sequence"/>
</dbReference>
<dbReference type="Gene3D" id="3.40.630.30">
    <property type="match status" value="1"/>
</dbReference>
<dbReference type="GO" id="GO:0008360">
    <property type="term" value="P:regulation of cell shape"/>
    <property type="evidence" value="ECO:0007669"/>
    <property type="project" value="UniProtKB-KW"/>
</dbReference>
<evidence type="ECO:0000256" key="5">
    <source>
        <dbReference type="ARBA" id="ARBA00023315"/>
    </source>
</evidence>
<evidence type="ECO:0000313" key="8">
    <source>
        <dbReference type="Proteomes" id="UP000053091"/>
    </source>
</evidence>
<evidence type="ECO:0000256" key="3">
    <source>
        <dbReference type="ARBA" id="ARBA00022960"/>
    </source>
</evidence>
<dbReference type="PANTHER" id="PTHR36174:SF1">
    <property type="entry name" value="LIPID II:GLYCINE GLYCYLTRANSFERASE"/>
    <property type="match status" value="1"/>
</dbReference>
<dbReference type="SUPFAM" id="SSF55729">
    <property type="entry name" value="Acyl-CoA N-acyltransferases (Nat)"/>
    <property type="match status" value="1"/>
</dbReference>
<dbReference type="Pfam" id="PF02388">
    <property type="entry name" value="FemAB"/>
    <property type="match status" value="1"/>
</dbReference>
<evidence type="ECO:0000256" key="2">
    <source>
        <dbReference type="ARBA" id="ARBA00022679"/>
    </source>
</evidence>
<name>A0A0S7C118_9BACT</name>
<gene>
    <name evidence="7" type="ORF">TBC1_11480</name>
</gene>
<keyword evidence="5" id="KW-0012">Acyltransferase</keyword>
<keyword evidence="2" id="KW-0808">Transferase</keyword>
<dbReference type="AlphaFoldDB" id="A0A0S7C118"/>
<dbReference type="EMBL" id="DF968182">
    <property type="protein sequence ID" value="GAP42351.1"/>
    <property type="molecule type" value="Genomic_DNA"/>
</dbReference>
<evidence type="ECO:0000313" key="7">
    <source>
        <dbReference type="EMBL" id="GAP42351.1"/>
    </source>
</evidence>
<comment type="similarity">
    <text evidence="1">Belongs to the FemABX family.</text>
</comment>
<proteinExistence type="inferred from homology"/>
<dbReference type="RefSeq" id="WP_062037950.1">
    <property type="nucleotide sequence ID" value="NZ_DF968182.1"/>
</dbReference>
<accession>A0A0S7C118</accession>
<dbReference type="OrthoDB" id="9785911at2"/>
<reference evidence="7" key="1">
    <citation type="journal article" date="2015" name="Genome Announc.">
        <title>Draft Genome Sequence of Bacteroidales Strain TBC1, a Novel Isolate from a Methanogenic Wastewater Treatment System.</title>
        <authorList>
            <person name="Tourlousse D.M."/>
            <person name="Matsuura N."/>
            <person name="Sun L."/>
            <person name="Toyonaga M."/>
            <person name="Kuroda K."/>
            <person name="Ohashi A."/>
            <person name="Cruz R."/>
            <person name="Yamaguchi T."/>
            <person name="Sekiguchi Y."/>
        </authorList>
    </citation>
    <scope>NUCLEOTIDE SEQUENCE [LARGE SCALE GENOMIC DNA]</scope>
    <source>
        <strain evidence="7">TBC1</strain>
    </source>
</reference>
<evidence type="ECO:0000256" key="1">
    <source>
        <dbReference type="ARBA" id="ARBA00009943"/>
    </source>
</evidence>